<accession>A0A410WSY7</accession>
<dbReference type="Proteomes" id="UP000288943">
    <property type="component" value="Chromosome"/>
</dbReference>
<dbReference type="AlphaFoldDB" id="A0A410WSY7"/>
<reference evidence="2 3" key="1">
    <citation type="submission" date="2018-01" db="EMBL/GenBank/DDBJ databases">
        <title>The whole genome sequencing and assembly of Paenibacillus chitinolyticus KCCM 41400 strain.</title>
        <authorList>
            <person name="Kim J.-Y."/>
            <person name="Park M.-K."/>
            <person name="Lee Y.-J."/>
            <person name="Yi H."/>
            <person name="Bahn Y.-S."/>
            <person name="Kim J.F."/>
            <person name="Lee D.-W."/>
        </authorList>
    </citation>
    <scope>NUCLEOTIDE SEQUENCE [LARGE SCALE GENOMIC DNA]</scope>
    <source>
        <strain evidence="2 3">KCCM 41400</strain>
    </source>
</reference>
<keyword evidence="4" id="KW-1185">Reference proteome</keyword>
<dbReference type="KEGG" id="pchi:PC41400_08040"/>
<evidence type="ECO:0000313" key="2">
    <source>
        <dbReference type="EMBL" id="QAV17616.1"/>
    </source>
</evidence>
<name>A0A410WSY7_9BACL</name>
<gene>
    <name evidence="1" type="ORF">M5X16_25620</name>
    <name evidence="2" type="ORF">PC41400_08040</name>
</gene>
<evidence type="ECO:0000313" key="4">
    <source>
        <dbReference type="Proteomes" id="UP001527202"/>
    </source>
</evidence>
<reference evidence="1 4" key="2">
    <citation type="submission" date="2022-05" db="EMBL/GenBank/DDBJ databases">
        <title>Genome Sequencing of Bee-Associated Microbes.</title>
        <authorList>
            <person name="Dunlap C."/>
        </authorList>
    </citation>
    <scope>NUCLEOTIDE SEQUENCE [LARGE SCALE GENOMIC DNA]</scope>
    <source>
        <strain evidence="1 4">NRRL B-23120</strain>
    </source>
</reference>
<dbReference type="EMBL" id="CP026520">
    <property type="protein sequence ID" value="QAV17616.1"/>
    <property type="molecule type" value="Genomic_DNA"/>
</dbReference>
<proteinExistence type="predicted"/>
<dbReference type="OrthoDB" id="2639884at2"/>
<protein>
    <recommendedName>
        <fullName evidence="5">Phage major capsid protein</fullName>
    </recommendedName>
</protein>
<dbReference type="RefSeq" id="WP_042229105.1">
    <property type="nucleotide sequence ID" value="NZ_CP026520.1"/>
</dbReference>
<dbReference type="EMBL" id="JAMDMJ010000039">
    <property type="protein sequence ID" value="MCY9599142.1"/>
    <property type="molecule type" value="Genomic_DNA"/>
</dbReference>
<evidence type="ECO:0008006" key="5">
    <source>
        <dbReference type="Google" id="ProtNLM"/>
    </source>
</evidence>
<evidence type="ECO:0000313" key="3">
    <source>
        <dbReference type="Proteomes" id="UP000288943"/>
    </source>
</evidence>
<dbReference type="GeneID" id="95374761"/>
<sequence>MIEQRILNCAVDAALGRSTDPKFTPEQRVEGMRAYLAELGKDYRRNEILINEVIEQTVDAILPIKITERLGVFADVSQVQDGVTKKWHVKNGKITAAYTALGVEQPRQKLYKGTFTTQTAPISGAVYAEYEDLITGRVDFADMINQLVGAIMDQIYAGIQDALIGAFGTTNNANRFVGGSFMQAEFDKLKGTVQAYGKPVIFGTAVGLTGISNGAGFDWNKTSEADRLDIRNLGHVGKYKGSDVVELPNSFTDETNAQKLLDDGYIYMAPVNADKPVKIVLEGSMHIRDKQERDWSTTKEYYRKAGISVLAINHMALYENSSL</sequence>
<evidence type="ECO:0000313" key="1">
    <source>
        <dbReference type="EMBL" id="MCY9599142.1"/>
    </source>
</evidence>
<organism evidence="2 3">
    <name type="scientific">Paenibacillus chitinolyticus</name>
    <dbReference type="NCBI Taxonomy" id="79263"/>
    <lineage>
        <taxon>Bacteria</taxon>
        <taxon>Bacillati</taxon>
        <taxon>Bacillota</taxon>
        <taxon>Bacilli</taxon>
        <taxon>Bacillales</taxon>
        <taxon>Paenibacillaceae</taxon>
        <taxon>Paenibacillus</taxon>
    </lineage>
</organism>
<dbReference type="Proteomes" id="UP001527202">
    <property type="component" value="Unassembled WGS sequence"/>
</dbReference>